<dbReference type="Pfam" id="PF00270">
    <property type="entry name" value="DEAD"/>
    <property type="match status" value="1"/>
</dbReference>
<dbReference type="GO" id="GO:0005524">
    <property type="term" value="F:ATP binding"/>
    <property type="evidence" value="ECO:0007669"/>
    <property type="project" value="UniProtKB-UniRule"/>
</dbReference>
<dbReference type="HAMAP" id="MF_02206">
    <property type="entry name" value="DinG_exonucl"/>
    <property type="match status" value="1"/>
</dbReference>
<comment type="catalytic activity">
    <reaction evidence="7">
        <text>ATP + H2O = ADP + phosphate + H(+)</text>
        <dbReference type="Rhea" id="RHEA:13065"/>
        <dbReference type="ChEBI" id="CHEBI:15377"/>
        <dbReference type="ChEBI" id="CHEBI:15378"/>
        <dbReference type="ChEBI" id="CHEBI:30616"/>
        <dbReference type="ChEBI" id="CHEBI:43474"/>
        <dbReference type="ChEBI" id="CHEBI:456216"/>
        <dbReference type="EC" id="5.6.2.3"/>
    </reaction>
</comment>
<comment type="cofactor">
    <cofactor evidence="1">
        <name>[4Fe-4S] cluster</name>
        <dbReference type="ChEBI" id="CHEBI:49883"/>
    </cofactor>
</comment>
<dbReference type="NCBIfam" id="TIGR00573">
    <property type="entry name" value="dnaq"/>
    <property type="match status" value="1"/>
</dbReference>
<dbReference type="GO" id="GO:0043139">
    <property type="term" value="F:5'-3' DNA helicase activity"/>
    <property type="evidence" value="ECO:0007669"/>
    <property type="project" value="UniProtKB-EC"/>
</dbReference>
<feature type="short sequence motif" description="DEAH box" evidence="8">
    <location>
        <begin position="465"/>
        <end position="468"/>
    </location>
</feature>
<dbReference type="RefSeq" id="WP_090087585.1">
    <property type="nucleotide sequence ID" value="NZ_FOMR01000017.1"/>
</dbReference>
<dbReference type="Pfam" id="PF13307">
    <property type="entry name" value="Helicase_C_2"/>
    <property type="match status" value="1"/>
</dbReference>
<keyword evidence="12" id="KW-0347">Helicase</keyword>
<dbReference type="SMART" id="SM00479">
    <property type="entry name" value="EXOIII"/>
    <property type="match status" value="1"/>
</dbReference>
<accession>A0A1I2ARW1</accession>
<evidence type="ECO:0000259" key="11">
    <source>
        <dbReference type="PROSITE" id="PS51193"/>
    </source>
</evidence>
<dbReference type="InterPro" id="IPR014013">
    <property type="entry name" value="Helic_SF1/SF2_ATP-bd_DinG/Rad3"/>
</dbReference>
<dbReference type="InterPro" id="IPR012337">
    <property type="entry name" value="RNaseH-like_sf"/>
</dbReference>
<keyword evidence="6 8" id="KW-0067">ATP-binding</keyword>
<dbReference type="InterPro" id="IPR011545">
    <property type="entry name" value="DEAD/DEAH_box_helicase_dom"/>
</dbReference>
<evidence type="ECO:0000256" key="3">
    <source>
        <dbReference type="ARBA" id="ARBA00022741"/>
    </source>
</evidence>
<dbReference type="EMBL" id="FOMR01000017">
    <property type="protein sequence ID" value="SFE46467.1"/>
    <property type="molecule type" value="Genomic_DNA"/>
</dbReference>
<dbReference type="NCBIfam" id="TIGR01407">
    <property type="entry name" value="dinG_rel"/>
    <property type="match status" value="1"/>
</dbReference>
<dbReference type="PROSITE" id="PS51193">
    <property type="entry name" value="HELICASE_ATP_BIND_2"/>
    <property type="match status" value="1"/>
</dbReference>
<evidence type="ECO:0000256" key="6">
    <source>
        <dbReference type="ARBA" id="ARBA00022840"/>
    </source>
</evidence>
<evidence type="ECO:0000259" key="10">
    <source>
        <dbReference type="PROSITE" id="PS51192"/>
    </source>
</evidence>
<dbReference type="Pfam" id="PF00929">
    <property type="entry name" value="RNase_T"/>
    <property type="match status" value="1"/>
</dbReference>
<dbReference type="EC" id="3.1.-.-" evidence="8 9"/>
<dbReference type="PANTHER" id="PTHR11472">
    <property type="entry name" value="DNA REPAIR DEAD HELICASE RAD3/XP-D SUBFAMILY MEMBER"/>
    <property type="match status" value="1"/>
</dbReference>
<feature type="domain" description="Helicase ATP-binding" evidence="10">
    <location>
        <begin position="272"/>
        <end position="540"/>
    </location>
</feature>
<dbReference type="InterPro" id="IPR006310">
    <property type="entry name" value="DinG"/>
</dbReference>
<reference evidence="13" key="1">
    <citation type="submission" date="2016-10" db="EMBL/GenBank/DDBJ databases">
        <authorList>
            <person name="Varghese N."/>
            <person name="Submissions S."/>
        </authorList>
    </citation>
    <scope>NUCLEOTIDE SEQUENCE [LARGE SCALE GENOMIC DNA]</scope>
    <source>
        <strain evidence="13">DSM 22530</strain>
    </source>
</reference>
<dbReference type="OrthoDB" id="9803913at2"/>
<comment type="function">
    <text evidence="8 9">3'-5' exonuclease.</text>
</comment>
<evidence type="ECO:0000256" key="7">
    <source>
        <dbReference type="ARBA" id="ARBA00048954"/>
    </source>
</evidence>
<dbReference type="CDD" id="cd06127">
    <property type="entry name" value="DEDDh"/>
    <property type="match status" value="1"/>
</dbReference>
<evidence type="ECO:0000256" key="9">
    <source>
        <dbReference type="RuleBase" id="RU364106"/>
    </source>
</evidence>
<keyword evidence="2 8" id="KW-0540">Nuclease</keyword>
<dbReference type="GO" id="GO:0003887">
    <property type="term" value="F:DNA-directed DNA polymerase activity"/>
    <property type="evidence" value="ECO:0007669"/>
    <property type="project" value="InterPro"/>
</dbReference>
<dbReference type="FunFam" id="3.30.420.10:FF:000045">
    <property type="entry name" value="3'-5' exonuclease DinG"/>
    <property type="match status" value="1"/>
</dbReference>
<dbReference type="InterPro" id="IPR006054">
    <property type="entry name" value="DnaQ"/>
</dbReference>
<evidence type="ECO:0000256" key="8">
    <source>
        <dbReference type="HAMAP-Rule" id="MF_02206"/>
    </source>
</evidence>
<keyword evidence="13" id="KW-1185">Reference proteome</keyword>
<dbReference type="Gene3D" id="3.30.420.10">
    <property type="entry name" value="Ribonuclease H-like superfamily/Ribonuclease H"/>
    <property type="match status" value="1"/>
</dbReference>
<dbReference type="InterPro" id="IPR014001">
    <property type="entry name" value="Helicase_ATP-bd"/>
</dbReference>
<keyword evidence="4 8" id="KW-0378">Hydrolase</keyword>
<evidence type="ECO:0000256" key="5">
    <source>
        <dbReference type="ARBA" id="ARBA00022839"/>
    </source>
</evidence>
<feature type="binding site" evidence="8">
    <location>
        <begin position="285"/>
        <end position="292"/>
    </location>
    <ligand>
        <name>ATP</name>
        <dbReference type="ChEBI" id="CHEBI:30616"/>
    </ligand>
</feature>
<keyword evidence="3 8" id="KW-0547">Nucleotide-binding</keyword>
<evidence type="ECO:0000256" key="1">
    <source>
        <dbReference type="ARBA" id="ARBA00001966"/>
    </source>
</evidence>
<dbReference type="SMART" id="SM00491">
    <property type="entry name" value="HELICc2"/>
    <property type="match status" value="1"/>
</dbReference>
<gene>
    <name evidence="8 9" type="primary">dinG</name>
    <name evidence="12" type="ORF">SAMN05216238_11734</name>
</gene>
<dbReference type="NCBIfam" id="NF005981">
    <property type="entry name" value="PRK08074.1"/>
    <property type="match status" value="1"/>
</dbReference>
<evidence type="ECO:0000256" key="2">
    <source>
        <dbReference type="ARBA" id="ARBA00022722"/>
    </source>
</evidence>
<dbReference type="InterPro" id="IPR036397">
    <property type="entry name" value="RNaseH_sf"/>
</dbReference>
<evidence type="ECO:0000313" key="12">
    <source>
        <dbReference type="EMBL" id="SFE46467.1"/>
    </source>
</evidence>
<organism evidence="12 13">
    <name type="scientific">Lentibacillus persicus</name>
    <dbReference type="NCBI Taxonomy" id="640948"/>
    <lineage>
        <taxon>Bacteria</taxon>
        <taxon>Bacillati</taxon>
        <taxon>Bacillota</taxon>
        <taxon>Bacilli</taxon>
        <taxon>Bacillales</taxon>
        <taxon>Bacillaceae</taxon>
        <taxon>Lentibacillus</taxon>
    </lineage>
</organism>
<comment type="similarity">
    <text evidence="8 9">Belongs to the helicase family. DinG subfamily. Type 2 sub-subfamily.</text>
</comment>
<dbReference type="STRING" id="640948.SAMN05216238_11734"/>
<dbReference type="GO" id="GO:0003677">
    <property type="term" value="F:DNA binding"/>
    <property type="evidence" value="ECO:0007669"/>
    <property type="project" value="InterPro"/>
</dbReference>
<dbReference type="SUPFAM" id="SSF52540">
    <property type="entry name" value="P-loop containing nucleoside triphosphate hydrolases"/>
    <property type="match status" value="1"/>
</dbReference>
<dbReference type="PROSITE" id="PS51192">
    <property type="entry name" value="HELICASE_ATP_BIND_1"/>
    <property type="match status" value="1"/>
</dbReference>
<feature type="domain" description="Helicase ATP-binding" evidence="11">
    <location>
        <begin position="250"/>
        <end position="523"/>
    </location>
</feature>
<dbReference type="GO" id="GO:0016887">
    <property type="term" value="F:ATP hydrolysis activity"/>
    <property type="evidence" value="ECO:0007669"/>
    <property type="project" value="RHEA"/>
</dbReference>
<dbReference type="GO" id="GO:0008408">
    <property type="term" value="F:3'-5' exonuclease activity"/>
    <property type="evidence" value="ECO:0007669"/>
    <property type="project" value="UniProtKB-UniRule"/>
</dbReference>
<dbReference type="PANTHER" id="PTHR11472:SF34">
    <property type="entry name" value="REGULATOR OF TELOMERE ELONGATION HELICASE 1"/>
    <property type="match status" value="1"/>
</dbReference>
<keyword evidence="5 8" id="KW-0269">Exonuclease</keyword>
<dbReference type="InterPro" id="IPR013520">
    <property type="entry name" value="Ribonucl_H"/>
</dbReference>
<evidence type="ECO:0000256" key="4">
    <source>
        <dbReference type="ARBA" id="ARBA00022801"/>
    </source>
</evidence>
<sequence>MNEKFVVVDLETTGHSPVNSDKIIEVGIVIIENNKITGEFSTFLDPEKPIPPFITNLTGISDQDVKESPRFHEKASEITALFENSYLVAHNVPFDMGFLNGELTSAGHQKLTNPVMDTVELARILYPQAPGFKLGQLADYLNIRHEEPHRAINDAHMTAKLLLKLLKRLRDLPYETITHLLNLENGLKSDLYALLSKQQQLLAFSSSSDETIETYRGIAIKKTNDEQPESHYAESSFGSYLDTIYEAGGTMEQAMPRYEKRAGQREMSETVFDAFRLGKHALIEAETGTGKSLAYLIPAIYEAVTMNKKIVISTYTTQLQSQLLDEEVPLINKLIAFGFNVALMKGKQHYLSLEKFERELEANQSDNYDLTLTKAMILIWLTETETGDIDEIQLPSSGYIFYRQVSADAESGFDPYSPWFSRSFYQKARQKAQKADILITNHALLCTDLFNDYQLLPAYDKAIIDEAHHLEETASKHYGLTLNYVYIQGVLNQIGSIDDGNWLDRLWKSSALDDESGFSKTEWEATYENAKNEIDDVFRMLFQYVVEQKKNSKTLSDIGRIQYRFEETKEPSEPWGIIKEMVTRLTFYFRDLIHLLSSVKQHLAANDFADNAHYAEVSNDYMDTLQSIIDRLEQLFLVDDDNTVKWIEIEAYGAKNAVYLYSEPIDISTLLADNFFGKKESIILTSATLSIRNSFSFSQQRLGLSPEQLITAKIKSPFSYQDQVQLMVPNDFPDIRYGEQNDFIHSTCEAIISLAHITDGRMLVLFTSYDMLRRSYYLLKETIDINKYMLIAQGISSGSRSRLKKNFQTFDQSILLGTSSFWEGVDIPGDDLSCLMIVRLPFQPPNHPVYEAKSNELKREGKNAFFDLSLPNAVIRFKQGFGRLIRSANDRGIVFVCDARVIKARYGKYFTESIPSVPITIDSTHAIMEKAEEWF</sequence>
<dbReference type="AlphaFoldDB" id="A0A1I2ARW1"/>
<proteinExistence type="inferred from homology"/>
<dbReference type="InterPro" id="IPR045028">
    <property type="entry name" value="DinG/Rad3-like"/>
</dbReference>
<dbReference type="Proteomes" id="UP000199474">
    <property type="component" value="Unassembled WGS sequence"/>
</dbReference>
<protein>
    <recommendedName>
        <fullName evidence="8 9">3'-5' exonuclease DinG</fullName>
        <ecNumber evidence="8 9">3.1.-.-</ecNumber>
    </recommendedName>
</protein>
<dbReference type="GO" id="GO:0006260">
    <property type="term" value="P:DNA replication"/>
    <property type="evidence" value="ECO:0007669"/>
    <property type="project" value="InterPro"/>
</dbReference>
<evidence type="ECO:0000313" key="13">
    <source>
        <dbReference type="Proteomes" id="UP000199474"/>
    </source>
</evidence>
<dbReference type="InterPro" id="IPR027417">
    <property type="entry name" value="P-loop_NTPase"/>
</dbReference>
<dbReference type="SUPFAM" id="SSF53098">
    <property type="entry name" value="Ribonuclease H-like"/>
    <property type="match status" value="1"/>
</dbReference>
<dbReference type="Gene3D" id="3.40.50.300">
    <property type="entry name" value="P-loop containing nucleotide triphosphate hydrolases"/>
    <property type="match status" value="2"/>
</dbReference>
<name>A0A1I2ARW1_9BACI</name>
<dbReference type="InterPro" id="IPR006555">
    <property type="entry name" value="ATP-dep_Helicase_C"/>
</dbReference>